<reference evidence="2 3" key="1">
    <citation type="submission" date="2020-08" db="EMBL/GenBank/DDBJ databases">
        <title>Genomic Encyclopedia of Type Strains, Phase III (KMG-III): the genomes of soil and plant-associated and newly described type strains.</title>
        <authorList>
            <person name="Whitman W."/>
        </authorList>
    </citation>
    <scope>NUCLEOTIDE SEQUENCE [LARGE SCALE GENOMIC DNA]</scope>
    <source>
        <strain evidence="2 3">CECT 8577</strain>
    </source>
</reference>
<dbReference type="EMBL" id="JACHWU010000004">
    <property type="protein sequence ID" value="MBB3052547.1"/>
    <property type="molecule type" value="Genomic_DNA"/>
</dbReference>
<dbReference type="PANTHER" id="PTHR34846">
    <property type="entry name" value="4-CARBOXYMUCONOLACTONE DECARBOXYLASE FAMILY PROTEIN (AFU_ORTHOLOGUE AFUA_6G11590)"/>
    <property type="match status" value="1"/>
</dbReference>
<feature type="domain" description="Carboxymuconolactone decarboxylase-like" evidence="1">
    <location>
        <begin position="47"/>
        <end position="121"/>
    </location>
</feature>
<dbReference type="Proteomes" id="UP000550714">
    <property type="component" value="Unassembled WGS sequence"/>
</dbReference>
<dbReference type="InterPro" id="IPR029032">
    <property type="entry name" value="AhpD-like"/>
</dbReference>
<dbReference type="PANTHER" id="PTHR34846:SF5">
    <property type="entry name" value="CARBOXYMUCONOLACTONE DECARBOXYLASE-LIKE DOMAIN-CONTAINING PROTEIN"/>
    <property type="match status" value="1"/>
</dbReference>
<name>A0A839S7B0_9PSEU</name>
<comment type="caution">
    <text evidence="2">The sequence shown here is derived from an EMBL/GenBank/DDBJ whole genome shotgun (WGS) entry which is preliminary data.</text>
</comment>
<proteinExistence type="predicted"/>
<evidence type="ECO:0000313" key="3">
    <source>
        <dbReference type="Proteomes" id="UP000550714"/>
    </source>
</evidence>
<protein>
    <submittedName>
        <fullName evidence="2">AhpD family alkylhydroperoxidase</fullName>
    </submittedName>
</protein>
<dbReference type="AlphaFoldDB" id="A0A839S7B0"/>
<dbReference type="SUPFAM" id="SSF69118">
    <property type="entry name" value="AhpD-like"/>
    <property type="match status" value="1"/>
</dbReference>
<keyword evidence="3" id="KW-1185">Reference proteome</keyword>
<dbReference type="RefSeq" id="WP_183656951.1">
    <property type="nucleotide sequence ID" value="NZ_JACHWU010000004.1"/>
</dbReference>
<evidence type="ECO:0000313" key="2">
    <source>
        <dbReference type="EMBL" id="MBB3052547.1"/>
    </source>
</evidence>
<keyword evidence="2" id="KW-0560">Oxidoreductase</keyword>
<keyword evidence="2" id="KW-0575">Peroxidase</keyword>
<dbReference type="Pfam" id="PF02627">
    <property type="entry name" value="CMD"/>
    <property type="match status" value="1"/>
</dbReference>
<sequence>MSVSPRIPPGTRKDIGVLNMGTAKLLGIASGSGPPNLFTTLARHRRMYRPWLAFAGSLMPGGSLPRLDSELIILRVAHLTGCTYERRHHESLGLKAGLSPEQIARVQDGPAGGGWSARHAALLRATDELHRTHTLDDETWAELAEFLGRRQLIELPMLVGHYEMLAMTLNTLRVQPDEVAEPTSRIGRALATWAARRRD</sequence>
<evidence type="ECO:0000259" key="1">
    <source>
        <dbReference type="Pfam" id="PF02627"/>
    </source>
</evidence>
<dbReference type="Gene3D" id="1.20.1290.10">
    <property type="entry name" value="AhpD-like"/>
    <property type="match status" value="1"/>
</dbReference>
<dbReference type="GO" id="GO:0051920">
    <property type="term" value="F:peroxiredoxin activity"/>
    <property type="evidence" value="ECO:0007669"/>
    <property type="project" value="InterPro"/>
</dbReference>
<accession>A0A839S7B0</accession>
<organism evidence="2 3">
    <name type="scientific">Prauserella isguenensis</name>
    <dbReference type="NCBI Taxonomy" id="1470180"/>
    <lineage>
        <taxon>Bacteria</taxon>
        <taxon>Bacillati</taxon>
        <taxon>Actinomycetota</taxon>
        <taxon>Actinomycetes</taxon>
        <taxon>Pseudonocardiales</taxon>
        <taxon>Pseudonocardiaceae</taxon>
        <taxon>Prauserella</taxon>
    </lineage>
</organism>
<gene>
    <name evidence="2" type="ORF">FHS23_003581</name>
</gene>
<dbReference type="InterPro" id="IPR003779">
    <property type="entry name" value="CMD-like"/>
</dbReference>